<dbReference type="GO" id="GO:0005829">
    <property type="term" value="C:cytosol"/>
    <property type="evidence" value="ECO:0007669"/>
    <property type="project" value="TreeGrafter"/>
</dbReference>
<dbReference type="GO" id="GO:0003677">
    <property type="term" value="F:DNA binding"/>
    <property type="evidence" value="ECO:0007669"/>
    <property type="project" value="UniProtKB-KW"/>
</dbReference>
<keyword evidence="4" id="KW-1185">Reference proteome</keyword>
<dbReference type="Gene3D" id="1.10.260.40">
    <property type="entry name" value="lambda repressor-like DNA-binding domains"/>
    <property type="match status" value="1"/>
</dbReference>
<organism evidence="3 4">
    <name type="scientific">Pseudoxanthobacter soli DSM 19599</name>
    <dbReference type="NCBI Taxonomy" id="1123029"/>
    <lineage>
        <taxon>Bacteria</taxon>
        <taxon>Pseudomonadati</taxon>
        <taxon>Pseudomonadota</taxon>
        <taxon>Alphaproteobacteria</taxon>
        <taxon>Hyphomicrobiales</taxon>
        <taxon>Segnochrobactraceae</taxon>
        <taxon>Pseudoxanthobacter</taxon>
    </lineage>
</organism>
<dbReference type="OrthoDB" id="407979at2"/>
<accession>A0A1M7ZNA3</accession>
<dbReference type="SMART" id="SM00530">
    <property type="entry name" value="HTH_XRE"/>
    <property type="match status" value="1"/>
</dbReference>
<proteinExistence type="predicted"/>
<dbReference type="InterPro" id="IPR001387">
    <property type="entry name" value="Cro/C1-type_HTH"/>
</dbReference>
<evidence type="ECO:0000313" key="4">
    <source>
        <dbReference type="Proteomes" id="UP000186406"/>
    </source>
</evidence>
<protein>
    <submittedName>
        <fullName evidence="3">Helix-turn-helix domain-containing protein</fullName>
    </submittedName>
</protein>
<dbReference type="InterPro" id="IPR010982">
    <property type="entry name" value="Lambda_DNA-bd_dom_sf"/>
</dbReference>
<gene>
    <name evidence="3" type="ORF">SAMN02745172_03047</name>
</gene>
<sequence length="130" mass="13634">MGRPQIITTPAGEEMVILPRSDYEALLARAGDEAAEDIMTARIVDETGARLAAGQDVALPESVWVAIEAGESAVRAIRRHRGQTQAELAASAGVGQAYISEIESGRKTGTPETLAQIARALGVPLDALVE</sequence>
<dbReference type="Proteomes" id="UP000186406">
    <property type="component" value="Unassembled WGS sequence"/>
</dbReference>
<reference evidence="3 4" key="1">
    <citation type="submission" date="2016-12" db="EMBL/GenBank/DDBJ databases">
        <authorList>
            <person name="Song W.-J."/>
            <person name="Kurnit D.M."/>
        </authorList>
    </citation>
    <scope>NUCLEOTIDE SEQUENCE [LARGE SCALE GENOMIC DNA]</scope>
    <source>
        <strain evidence="3 4">DSM 19599</strain>
    </source>
</reference>
<dbReference type="PROSITE" id="PS50943">
    <property type="entry name" value="HTH_CROC1"/>
    <property type="match status" value="1"/>
</dbReference>
<evidence type="ECO:0000313" key="3">
    <source>
        <dbReference type="EMBL" id="SHO66388.1"/>
    </source>
</evidence>
<dbReference type="InterPro" id="IPR050807">
    <property type="entry name" value="TransReg_Diox_bact_type"/>
</dbReference>
<dbReference type="GO" id="GO:0003700">
    <property type="term" value="F:DNA-binding transcription factor activity"/>
    <property type="evidence" value="ECO:0007669"/>
    <property type="project" value="TreeGrafter"/>
</dbReference>
<dbReference type="RefSeq" id="WP_073630194.1">
    <property type="nucleotide sequence ID" value="NZ_FRXO01000006.1"/>
</dbReference>
<dbReference type="SUPFAM" id="SSF47413">
    <property type="entry name" value="lambda repressor-like DNA-binding domains"/>
    <property type="match status" value="1"/>
</dbReference>
<name>A0A1M7ZNA3_9HYPH</name>
<dbReference type="PANTHER" id="PTHR46797:SF1">
    <property type="entry name" value="METHYLPHOSPHONATE SYNTHASE"/>
    <property type="match status" value="1"/>
</dbReference>
<feature type="domain" description="HTH cro/C1-type" evidence="2">
    <location>
        <begin position="74"/>
        <end position="128"/>
    </location>
</feature>
<dbReference type="AlphaFoldDB" id="A0A1M7ZNA3"/>
<evidence type="ECO:0000256" key="1">
    <source>
        <dbReference type="ARBA" id="ARBA00023125"/>
    </source>
</evidence>
<dbReference type="Pfam" id="PF01381">
    <property type="entry name" value="HTH_3"/>
    <property type="match status" value="1"/>
</dbReference>
<dbReference type="EMBL" id="FRXO01000006">
    <property type="protein sequence ID" value="SHO66388.1"/>
    <property type="molecule type" value="Genomic_DNA"/>
</dbReference>
<dbReference type="PANTHER" id="PTHR46797">
    <property type="entry name" value="HTH-TYPE TRANSCRIPTIONAL REGULATOR"/>
    <property type="match status" value="1"/>
</dbReference>
<keyword evidence="1" id="KW-0238">DNA-binding</keyword>
<dbReference type="CDD" id="cd00093">
    <property type="entry name" value="HTH_XRE"/>
    <property type="match status" value="1"/>
</dbReference>
<evidence type="ECO:0000259" key="2">
    <source>
        <dbReference type="PROSITE" id="PS50943"/>
    </source>
</evidence>